<dbReference type="KEGG" id="pkz:C5L36_0D06340"/>
<proteinExistence type="inferred from homology"/>
<gene>
    <name evidence="3" type="ORF">C5L36_0D06340</name>
</gene>
<dbReference type="SMART" id="SM00268">
    <property type="entry name" value="ACTIN"/>
    <property type="match status" value="1"/>
</dbReference>
<reference evidence="3 4" key="1">
    <citation type="submission" date="2018-06" db="EMBL/GenBank/DDBJ databases">
        <title>Population genomics shows no distinction between pathogenic Candida krusei and environmental Pichia kudriavzevii: One species, four names.</title>
        <authorList>
            <person name="Douglass A.P."/>
            <person name="Offei B."/>
            <person name="Braun-Galleani S."/>
            <person name="Coughlan A.Y."/>
            <person name="Martos A."/>
            <person name="Ortiz-Merino R.A."/>
            <person name="Byrne K.P."/>
            <person name="Wolfe K.H."/>
        </authorList>
    </citation>
    <scope>NUCLEOTIDE SEQUENCE [LARGE SCALE GENOMIC DNA]</scope>
    <source>
        <strain evidence="3 4">CBS573</strain>
    </source>
</reference>
<dbReference type="InterPro" id="IPR004001">
    <property type="entry name" value="Actin_CS"/>
</dbReference>
<feature type="compositionally biased region" description="Low complexity" evidence="2">
    <location>
        <begin position="421"/>
        <end position="433"/>
    </location>
</feature>
<dbReference type="Gene3D" id="3.30.420.40">
    <property type="match status" value="3"/>
</dbReference>
<dbReference type="OrthoDB" id="5132116at2759"/>
<comment type="similarity">
    <text evidence="1">Belongs to the actin family.</text>
</comment>
<dbReference type="STRING" id="4909.A0A2U9RAG3"/>
<dbReference type="RefSeq" id="XP_029323384.1">
    <property type="nucleotide sequence ID" value="XM_029467524.1"/>
</dbReference>
<evidence type="ECO:0000256" key="2">
    <source>
        <dbReference type="SAM" id="MobiDB-lite"/>
    </source>
</evidence>
<evidence type="ECO:0008006" key="5">
    <source>
        <dbReference type="Google" id="ProtNLM"/>
    </source>
</evidence>
<protein>
    <recommendedName>
        <fullName evidence="5">Actin-related protein 4</fullName>
    </recommendedName>
</protein>
<dbReference type="SUPFAM" id="SSF53067">
    <property type="entry name" value="Actin-like ATPase domain"/>
    <property type="match status" value="2"/>
</dbReference>
<evidence type="ECO:0000313" key="3">
    <source>
        <dbReference type="EMBL" id="AWU77908.1"/>
    </source>
</evidence>
<dbReference type="AlphaFoldDB" id="A0A2U9RAG3"/>
<evidence type="ECO:0000313" key="4">
    <source>
        <dbReference type="Proteomes" id="UP000249293"/>
    </source>
</evidence>
<keyword evidence="4" id="KW-1185">Reference proteome</keyword>
<dbReference type="Gene3D" id="3.90.640.10">
    <property type="entry name" value="Actin, Chain A, domain 4"/>
    <property type="match status" value="1"/>
</dbReference>
<sequence>MTVFSQGCVKIKIARCYTHGQHVYTLHSPACQELQEETMSTAAPQVYGADEINAVVLDPGSYRTTAGYAGYDQPSIILPSFYGDDGKGKQIFDENVLFAKPPDGLDIKPIIHNNLIVDWDGAMEQFHYIFKELEVHPHEQPLMLTESTMNSYSNKVKMMEYVFEKENFCAFYAIKQPTCVSFAHGRPNCLVVDIGHDLVTVTPVIDGLCLRNQVRGTRYAGSFLNQQLVQFLESRNIEYVPQFQVKNKELSYWENSSSLAKFTSINNNNNVKQSVIDFHYLRTLREMKELLFECSMDEEVKVPEDITKEIDQDSTRWFELPNGLNVPFTEYERLRLSNSLFNPKDTFQPIVKGWENDCDGNIIKVVGTENDISSKDYVPLRRSKKNEEDDSANAEGDAANHSNSNSTNNTNSKKSNDSEASKSTQTTTTAENNETAALGLTKLVQSVLNNLDIDLKPQLANNIILTGSTTLIPRLNERLNNDLMLLNPSLKIRVHSAGNNIERKYASWIGGSILSSLGTFHQLWVSKAEYEEVGAEHLIVNRFR</sequence>
<dbReference type="PANTHER" id="PTHR11937">
    <property type="entry name" value="ACTIN"/>
    <property type="match status" value="1"/>
</dbReference>
<dbReference type="PROSITE" id="PS00432">
    <property type="entry name" value="ACTINS_2"/>
    <property type="match status" value="1"/>
</dbReference>
<dbReference type="Pfam" id="PF00022">
    <property type="entry name" value="Actin"/>
    <property type="match status" value="2"/>
</dbReference>
<feature type="compositionally biased region" description="Low complexity" evidence="2">
    <location>
        <begin position="402"/>
        <end position="413"/>
    </location>
</feature>
<dbReference type="VEuPathDB" id="FungiDB:C5L36_0D06340"/>
<organism evidence="3 4">
    <name type="scientific">Pichia kudriavzevii</name>
    <name type="common">Yeast</name>
    <name type="synonym">Issatchenkia orientalis</name>
    <dbReference type="NCBI Taxonomy" id="4909"/>
    <lineage>
        <taxon>Eukaryota</taxon>
        <taxon>Fungi</taxon>
        <taxon>Dikarya</taxon>
        <taxon>Ascomycota</taxon>
        <taxon>Saccharomycotina</taxon>
        <taxon>Pichiomycetes</taxon>
        <taxon>Pichiales</taxon>
        <taxon>Pichiaceae</taxon>
        <taxon>Pichia</taxon>
    </lineage>
</organism>
<dbReference type="InterPro" id="IPR004000">
    <property type="entry name" value="Actin"/>
</dbReference>
<evidence type="ECO:0000256" key="1">
    <source>
        <dbReference type="RuleBase" id="RU000487"/>
    </source>
</evidence>
<accession>A0A2U9RAG3</accession>
<dbReference type="GeneID" id="40385736"/>
<name>A0A2U9RAG3_PICKU</name>
<dbReference type="InterPro" id="IPR043129">
    <property type="entry name" value="ATPase_NBD"/>
</dbReference>
<feature type="region of interest" description="Disordered" evidence="2">
    <location>
        <begin position="377"/>
        <end position="433"/>
    </location>
</feature>
<dbReference type="FunFam" id="3.30.420.40:FF:000058">
    <property type="entry name" value="Putative actin-related protein 5"/>
    <property type="match status" value="1"/>
</dbReference>
<dbReference type="EMBL" id="CP028776">
    <property type="protein sequence ID" value="AWU77908.1"/>
    <property type="molecule type" value="Genomic_DNA"/>
</dbReference>
<dbReference type="Proteomes" id="UP000249293">
    <property type="component" value="Chromosome 4"/>
</dbReference>